<evidence type="ECO:0000259" key="12">
    <source>
        <dbReference type="PROSITE" id="PS50853"/>
    </source>
</evidence>
<feature type="domain" description="Fibronectin type-III" evidence="12">
    <location>
        <begin position="484"/>
        <end position="580"/>
    </location>
</feature>
<keyword evidence="6" id="KW-1015">Disulfide bond</keyword>
<keyword evidence="5 10" id="KW-0472">Membrane</keyword>
<keyword evidence="8" id="KW-0325">Glycoprotein</keyword>
<gene>
    <name evidence="13" type="ORF">KUDE01_014031</name>
</gene>
<keyword evidence="4 10" id="KW-1133">Transmembrane helix</keyword>
<evidence type="ECO:0000256" key="5">
    <source>
        <dbReference type="ARBA" id="ARBA00023136"/>
    </source>
</evidence>
<feature type="compositionally biased region" description="Basic residues" evidence="9">
    <location>
        <begin position="739"/>
        <end position="748"/>
    </location>
</feature>
<evidence type="ECO:0000256" key="10">
    <source>
        <dbReference type="SAM" id="Phobius"/>
    </source>
</evidence>
<keyword evidence="7 13" id="KW-0675">Receptor</keyword>
<evidence type="ECO:0000256" key="9">
    <source>
        <dbReference type="SAM" id="MobiDB-lite"/>
    </source>
</evidence>
<proteinExistence type="predicted"/>
<reference evidence="13" key="1">
    <citation type="submission" date="2023-04" db="EMBL/GenBank/DDBJ databases">
        <title>Chromosome-level genome of Chaenocephalus aceratus.</title>
        <authorList>
            <person name="Park H."/>
        </authorList>
    </citation>
    <scope>NUCLEOTIDE SEQUENCE</scope>
    <source>
        <strain evidence="13">DE</strain>
        <tissue evidence="13">Muscle</tissue>
    </source>
</reference>
<dbReference type="GO" id="GO:0004896">
    <property type="term" value="F:cytokine receptor activity"/>
    <property type="evidence" value="ECO:0007669"/>
    <property type="project" value="TreeGrafter"/>
</dbReference>
<protein>
    <submittedName>
        <fullName evidence="13">Interleukin-6 receptor subunit beta</fullName>
    </submittedName>
</protein>
<sequence>MHLFLALFILAVNPSICKGKDEKKCDVVPKNNYIEVGSDINITCLTCGHGEIYWTLDTSRLNSSHTVLSLRNFTHQSATVQCHSTDSQQVIGGTTINTYSKPCNISCIWHQFDQKTEGQPDLFTCKWDHRIDPKLDVNYTVLHSSAQREICKTRETTCTVEGVDSKPDVISIFLSNIIITVRAKTADWEVDSDTRTFQPTHIWKMIPPHLNVTSFADHLLVEWERELIKKECRCEVKYNETKLNKALEERKHGKITIEQVESCSYYTVSVRCALLEPAPWSDWSQKKTVLTELNKNHVRLRLWRKVAEPQKNGVRKVHAMWKEIPSTCRGTFTYTIEPTPYKEAMMGGNYTETLCGESGCDVEVNQDAHRINLNMFHNETLLVVDAVYVPAIGESLPQVTDIQASALEGVILVTWKAPIQPVSGYMIDWTHDGNQYYWKETNYTNATLSALLDKKPYNVTVTPLFVDKTGHGTQALQICSRVGGPGNVTIHINKTNAKNALVSWDVKSQEECSGDVVKYIVFYRKLDRLELWLNVTVIGTEQAISLEDLLPDTQYEFYVKATAATGTTKSTEMFFKTKRFGRWFITTLVVCGGVIIILVLSLGLGCAISWKKFREKPVPNPGCSSLALWPSREEGMGSIWQFNDPSESVCDRVYTEESQKTSTSPPGSGLNPNPAFYQTDEYIDPDMASAPETDPEERLKPVKTQHRSSPNDSIEPLLPENSPCSPYRSQTSGENLGKRPNKQNKHSTVKQPDRKTPVMVYVTLDMFEQNQCR</sequence>
<evidence type="ECO:0000256" key="2">
    <source>
        <dbReference type="ARBA" id="ARBA00022692"/>
    </source>
</evidence>
<dbReference type="PANTHER" id="PTHR23037:SF35">
    <property type="entry name" value="FIBRONECTIN TYPE-III DOMAIN-CONTAINING PROTEIN"/>
    <property type="match status" value="1"/>
</dbReference>
<keyword evidence="2 10" id="KW-0812">Transmembrane</keyword>
<dbReference type="Pfam" id="PF00041">
    <property type="entry name" value="fn3"/>
    <property type="match status" value="1"/>
</dbReference>
<evidence type="ECO:0000256" key="6">
    <source>
        <dbReference type="ARBA" id="ARBA00023157"/>
    </source>
</evidence>
<feature type="signal peptide" evidence="11">
    <location>
        <begin position="1"/>
        <end position="19"/>
    </location>
</feature>
<accession>A0AAD9F565</accession>
<evidence type="ECO:0000256" key="11">
    <source>
        <dbReference type="SAM" id="SignalP"/>
    </source>
</evidence>
<name>A0AAD9F565_DISEL</name>
<dbReference type="InterPro" id="IPR036116">
    <property type="entry name" value="FN3_sf"/>
</dbReference>
<comment type="subcellular location">
    <subcellularLocation>
        <location evidence="1">Membrane</location>
        <topology evidence="1">Single-pass type I membrane protein</topology>
    </subcellularLocation>
</comment>
<evidence type="ECO:0000313" key="14">
    <source>
        <dbReference type="Proteomes" id="UP001228049"/>
    </source>
</evidence>
<organism evidence="13 14">
    <name type="scientific">Dissostichus eleginoides</name>
    <name type="common">Patagonian toothfish</name>
    <name type="synonym">Dissostichus amissus</name>
    <dbReference type="NCBI Taxonomy" id="100907"/>
    <lineage>
        <taxon>Eukaryota</taxon>
        <taxon>Metazoa</taxon>
        <taxon>Chordata</taxon>
        <taxon>Craniata</taxon>
        <taxon>Vertebrata</taxon>
        <taxon>Euteleostomi</taxon>
        <taxon>Actinopterygii</taxon>
        <taxon>Neopterygii</taxon>
        <taxon>Teleostei</taxon>
        <taxon>Neoteleostei</taxon>
        <taxon>Acanthomorphata</taxon>
        <taxon>Eupercaria</taxon>
        <taxon>Perciformes</taxon>
        <taxon>Notothenioidei</taxon>
        <taxon>Nototheniidae</taxon>
        <taxon>Dissostichus</taxon>
    </lineage>
</organism>
<feature type="compositionally biased region" description="Polar residues" evidence="9">
    <location>
        <begin position="722"/>
        <end position="734"/>
    </location>
</feature>
<dbReference type="CDD" id="cd00063">
    <property type="entry name" value="FN3"/>
    <property type="match status" value="1"/>
</dbReference>
<dbReference type="PROSITE" id="PS50853">
    <property type="entry name" value="FN3"/>
    <property type="match status" value="1"/>
</dbReference>
<feature type="chain" id="PRO_5042056295" evidence="11">
    <location>
        <begin position="20"/>
        <end position="773"/>
    </location>
</feature>
<dbReference type="AlphaFoldDB" id="A0AAD9F565"/>
<keyword evidence="3 11" id="KW-0732">Signal</keyword>
<evidence type="ECO:0000256" key="8">
    <source>
        <dbReference type="ARBA" id="ARBA00023180"/>
    </source>
</evidence>
<dbReference type="SMART" id="SM00060">
    <property type="entry name" value="FN3"/>
    <property type="match status" value="2"/>
</dbReference>
<dbReference type="Proteomes" id="UP001228049">
    <property type="component" value="Unassembled WGS sequence"/>
</dbReference>
<dbReference type="InterPro" id="IPR003961">
    <property type="entry name" value="FN3_dom"/>
</dbReference>
<evidence type="ECO:0000256" key="7">
    <source>
        <dbReference type="ARBA" id="ARBA00023170"/>
    </source>
</evidence>
<dbReference type="Gene3D" id="2.60.40.10">
    <property type="entry name" value="Immunoglobulins"/>
    <property type="match status" value="4"/>
</dbReference>
<dbReference type="InterPro" id="IPR013783">
    <property type="entry name" value="Ig-like_fold"/>
</dbReference>
<dbReference type="SUPFAM" id="SSF49265">
    <property type="entry name" value="Fibronectin type III"/>
    <property type="match status" value="3"/>
</dbReference>
<evidence type="ECO:0000256" key="4">
    <source>
        <dbReference type="ARBA" id="ARBA00022989"/>
    </source>
</evidence>
<feature type="region of interest" description="Disordered" evidence="9">
    <location>
        <begin position="651"/>
        <end position="757"/>
    </location>
</feature>
<dbReference type="EMBL" id="JASDAP010000017">
    <property type="protein sequence ID" value="KAK1889354.1"/>
    <property type="molecule type" value="Genomic_DNA"/>
</dbReference>
<dbReference type="PANTHER" id="PTHR23037">
    <property type="entry name" value="CYTOKINE RECEPTOR"/>
    <property type="match status" value="1"/>
</dbReference>
<evidence type="ECO:0000313" key="13">
    <source>
        <dbReference type="EMBL" id="KAK1889354.1"/>
    </source>
</evidence>
<evidence type="ECO:0000256" key="3">
    <source>
        <dbReference type="ARBA" id="ARBA00022729"/>
    </source>
</evidence>
<keyword evidence="14" id="KW-1185">Reference proteome</keyword>
<evidence type="ECO:0000256" key="1">
    <source>
        <dbReference type="ARBA" id="ARBA00004479"/>
    </source>
</evidence>
<dbReference type="GO" id="GO:0009897">
    <property type="term" value="C:external side of plasma membrane"/>
    <property type="evidence" value="ECO:0007669"/>
    <property type="project" value="TreeGrafter"/>
</dbReference>
<comment type="caution">
    <text evidence="13">The sequence shown here is derived from an EMBL/GenBank/DDBJ whole genome shotgun (WGS) entry which is preliminary data.</text>
</comment>
<feature type="transmembrane region" description="Helical" evidence="10">
    <location>
        <begin position="583"/>
        <end position="608"/>
    </location>
</feature>